<dbReference type="Pfam" id="PF00702">
    <property type="entry name" value="Hydrolase"/>
    <property type="match status" value="1"/>
</dbReference>
<reference evidence="1 2" key="1">
    <citation type="submission" date="2018-06" db="EMBL/GenBank/DDBJ databases">
        <title>Paenibacillus imtechensis sp. nov.</title>
        <authorList>
            <person name="Pinnaka A.K."/>
            <person name="Singh H."/>
            <person name="Kaur M."/>
        </authorList>
    </citation>
    <scope>NUCLEOTIDE SEQUENCE [LARGE SCALE GENOMIC DNA]</scope>
    <source>
        <strain evidence="1 2">SMB1</strain>
    </source>
</reference>
<evidence type="ECO:0000313" key="1">
    <source>
        <dbReference type="EMBL" id="PZD96013.1"/>
    </source>
</evidence>
<dbReference type="EMBL" id="QKRB01000043">
    <property type="protein sequence ID" value="PZD96013.1"/>
    <property type="molecule type" value="Genomic_DNA"/>
</dbReference>
<dbReference type="InterPro" id="IPR023214">
    <property type="entry name" value="HAD_sf"/>
</dbReference>
<dbReference type="NCBIfam" id="TIGR01549">
    <property type="entry name" value="HAD-SF-IA-v1"/>
    <property type="match status" value="1"/>
</dbReference>
<organism evidence="1 2">
    <name type="scientific">Paenibacillus sambharensis</name>
    <dbReference type="NCBI Taxonomy" id="1803190"/>
    <lineage>
        <taxon>Bacteria</taxon>
        <taxon>Bacillati</taxon>
        <taxon>Bacillota</taxon>
        <taxon>Bacilli</taxon>
        <taxon>Bacillales</taxon>
        <taxon>Paenibacillaceae</taxon>
        <taxon>Paenibacillus</taxon>
    </lineage>
</organism>
<dbReference type="OrthoDB" id="9797743at2"/>
<dbReference type="PANTHER" id="PTHR43434:SF1">
    <property type="entry name" value="PHOSPHOGLYCOLATE PHOSPHATASE"/>
    <property type="match status" value="1"/>
</dbReference>
<dbReference type="GO" id="GO:0006281">
    <property type="term" value="P:DNA repair"/>
    <property type="evidence" value="ECO:0007669"/>
    <property type="project" value="TreeGrafter"/>
</dbReference>
<proteinExistence type="predicted"/>
<dbReference type="InterPro" id="IPR006439">
    <property type="entry name" value="HAD-SF_hydro_IA"/>
</dbReference>
<comment type="caution">
    <text evidence="1">The sequence shown here is derived from an EMBL/GenBank/DDBJ whole genome shotgun (WGS) entry which is preliminary data.</text>
</comment>
<dbReference type="Gene3D" id="3.40.50.1000">
    <property type="entry name" value="HAD superfamily/HAD-like"/>
    <property type="match status" value="1"/>
</dbReference>
<dbReference type="SFLD" id="SFLDG01135">
    <property type="entry name" value="C1.5.6:_HAD__Beta-PGM__Phospha"/>
    <property type="match status" value="1"/>
</dbReference>
<dbReference type="InterPro" id="IPR023198">
    <property type="entry name" value="PGP-like_dom2"/>
</dbReference>
<sequence>MINLYSGSASWPVRGIIFDKDGTILDFQHMWGRWTQILLEKLTGFGGEPDWHAALGIRAAGDTVVHDPDGPLAMASNEQTIAILAWHLYREGLPWNRAVSLVSQAVMETNRELEELRPVQPMPGLLSFLERCREAGIKMAVATSDDTAMAEQHLEWLGIRRYFQAVVGADRVKRGKPHPDMAVLACLELGLQPEEAVMIGDTKADIQMAAEAGMKAGIMIGGADSSGASAHILSYDSLGISGGGEENG</sequence>
<evidence type="ECO:0000313" key="2">
    <source>
        <dbReference type="Proteomes" id="UP000249522"/>
    </source>
</evidence>
<protein>
    <submittedName>
        <fullName evidence="1">HAD family hydrolase</fullName>
    </submittedName>
</protein>
<dbReference type="NCBIfam" id="TIGR01509">
    <property type="entry name" value="HAD-SF-IA-v3"/>
    <property type="match status" value="1"/>
</dbReference>
<dbReference type="SUPFAM" id="SSF56784">
    <property type="entry name" value="HAD-like"/>
    <property type="match status" value="1"/>
</dbReference>
<dbReference type="Proteomes" id="UP000249522">
    <property type="component" value="Unassembled WGS sequence"/>
</dbReference>
<name>A0A2W1LAT9_9BACL</name>
<gene>
    <name evidence="1" type="ORF">DNH61_10105</name>
</gene>
<keyword evidence="1" id="KW-0378">Hydrolase</keyword>
<dbReference type="Gene3D" id="1.10.150.240">
    <property type="entry name" value="Putative phosphatase, domain 2"/>
    <property type="match status" value="1"/>
</dbReference>
<dbReference type="AlphaFoldDB" id="A0A2W1LAT9"/>
<dbReference type="InterPro" id="IPR050155">
    <property type="entry name" value="HAD-like_hydrolase_sf"/>
</dbReference>
<accession>A0A2W1LAT9</accession>
<dbReference type="SFLD" id="SFLDG01129">
    <property type="entry name" value="C1.5:_HAD__Beta-PGM__Phosphata"/>
    <property type="match status" value="1"/>
</dbReference>
<dbReference type="InterPro" id="IPR036412">
    <property type="entry name" value="HAD-like_sf"/>
</dbReference>
<dbReference type="GO" id="GO:0008967">
    <property type="term" value="F:phosphoglycolate phosphatase activity"/>
    <property type="evidence" value="ECO:0007669"/>
    <property type="project" value="TreeGrafter"/>
</dbReference>
<dbReference type="SFLD" id="SFLDS00003">
    <property type="entry name" value="Haloacid_Dehalogenase"/>
    <property type="match status" value="1"/>
</dbReference>
<keyword evidence="2" id="KW-1185">Reference proteome</keyword>
<dbReference type="PRINTS" id="PR00413">
    <property type="entry name" value="HADHALOGNASE"/>
</dbReference>
<dbReference type="PANTHER" id="PTHR43434">
    <property type="entry name" value="PHOSPHOGLYCOLATE PHOSPHATASE"/>
    <property type="match status" value="1"/>
</dbReference>